<reference evidence="7 8" key="1">
    <citation type="journal article" date="2018" name="MBio">
        <title>Comparative Genomics Reveals the Core Gene Toolbox for the Fungus-Insect Symbiosis.</title>
        <authorList>
            <person name="Wang Y."/>
            <person name="Stata M."/>
            <person name="Wang W."/>
            <person name="Stajich J.E."/>
            <person name="White M.M."/>
            <person name="Moncalvo J.M."/>
        </authorList>
    </citation>
    <scope>NUCLEOTIDE SEQUENCE [LARGE SCALE GENOMIC DNA]</scope>
    <source>
        <strain evidence="7 8">SWE-8-4</strain>
    </source>
</reference>
<evidence type="ECO:0000313" key="8">
    <source>
        <dbReference type="Proteomes" id="UP000245383"/>
    </source>
</evidence>
<organism evidence="7 8">
    <name type="scientific">Smittium simulii</name>
    <dbReference type="NCBI Taxonomy" id="133385"/>
    <lineage>
        <taxon>Eukaryota</taxon>
        <taxon>Fungi</taxon>
        <taxon>Fungi incertae sedis</taxon>
        <taxon>Zoopagomycota</taxon>
        <taxon>Kickxellomycotina</taxon>
        <taxon>Harpellomycetes</taxon>
        <taxon>Harpellales</taxon>
        <taxon>Legeriomycetaceae</taxon>
        <taxon>Smittium</taxon>
    </lineage>
</organism>
<name>A0A2T9YKI3_9FUNG</name>
<dbReference type="SUPFAM" id="SSF48371">
    <property type="entry name" value="ARM repeat"/>
    <property type="match status" value="1"/>
</dbReference>
<dbReference type="GO" id="GO:0005634">
    <property type="term" value="C:nucleus"/>
    <property type="evidence" value="ECO:0007669"/>
    <property type="project" value="UniProtKB-SubCell"/>
</dbReference>
<evidence type="ECO:0000256" key="3">
    <source>
        <dbReference type="ARBA" id="ARBA00021502"/>
    </source>
</evidence>
<dbReference type="GO" id="GO:0006364">
    <property type="term" value="P:rRNA processing"/>
    <property type="evidence" value="ECO:0007669"/>
    <property type="project" value="TreeGrafter"/>
</dbReference>
<keyword evidence="8" id="KW-1185">Reference proteome</keyword>
<dbReference type="Gene3D" id="1.25.10.10">
    <property type="entry name" value="Leucine-rich Repeat Variant"/>
    <property type="match status" value="1"/>
</dbReference>
<dbReference type="EMBL" id="MBFR01000147">
    <property type="protein sequence ID" value="PVU92852.1"/>
    <property type="molecule type" value="Genomic_DNA"/>
</dbReference>
<comment type="caution">
    <text evidence="7">The sequence shown here is derived from an EMBL/GenBank/DDBJ whole genome shotgun (WGS) entry which is preliminary data.</text>
</comment>
<gene>
    <name evidence="7" type="ORF">BB561_003579</name>
</gene>
<feature type="region of interest" description="Disordered" evidence="5">
    <location>
        <begin position="799"/>
        <end position="821"/>
    </location>
</feature>
<dbReference type="PANTHER" id="PTHR34105:SF1">
    <property type="entry name" value="PROLINE-, GLUTAMIC ACID- AND LEUCINE-RICH PROTEIN 1"/>
    <property type="match status" value="1"/>
</dbReference>
<evidence type="ECO:0000256" key="2">
    <source>
        <dbReference type="ARBA" id="ARBA00010511"/>
    </source>
</evidence>
<evidence type="ECO:0000313" key="7">
    <source>
        <dbReference type="EMBL" id="PVU92852.1"/>
    </source>
</evidence>
<sequence length="821" mass="92826">MTSKLAQSAAQINVLLSQYLNDENTLHLNLPFIVEAITLNNVLSSGLDHKNTETKNNLTDLNYINFSSSSYNTNDSSTQVDLKTLKGYYSALDKWASRLTALILSKQPKVRLTSAILIKQTCEQSNRLLFLNFEKWSLHLINLLSKPEPNRTHQVVISAIVSILDKLNYFTDMQKDFVIPTVIKFNLGLISLLNSNQNLLPKISFAFIWIAKTHPLLLRSNFQKILKALTPFLGGKYLLSQPSLITNATECISELSIISGKDSASERWKETVLKAVGSTVNTLHKAYYSVDIYHKSTLQDCFELENFDQDYIRSLPLMINRCVCLTELLISLLTMETKEPITIPIQEIIYLIILLSSVNNKTKKSDASDTQEYNILQLLVPKLYMLATRIIAALVISLNEHLIPYIKLLMQASIKLHLQSKNNREVKSSSYAVITLLCEKYGYGSTIYLGSDFFKDVLSEFEFNKNSSEINNLSCNANQIQNKNLKRKNTSNNYFNDGMKNSLVTEIYWTELHFAALDTISVILKNTPANSNQQLREKIEKIVIELLLTLGNSNESNKLSFYDDYYYKTKVYICLYQLLIILISRPVYNRPNILSIASNLFISGISSYDLEIVKICKAGLEVCESVIHPKLPFLSKPNSAVFNPSIIPHKIESSAINLSKNNSEHDQEFQNIPKIVANTEKQAEETLAFAKIVASNTYKNDAAHTDIEYTQSGSIINDRVIVENKSYIDNNSYIKTSTEFDDQTLLDHTAKGSMTKNNLINAGYDIKGLNNVKESTNNSKAKDVDKNLYKFSAPVNQKIDNSKNTLESDHDLPQINLSDSE</sequence>
<comment type="similarity">
    <text evidence="2">Belongs to the RIX1/PELP1 family.</text>
</comment>
<keyword evidence="4" id="KW-0539">Nucleus</keyword>
<dbReference type="InterPro" id="IPR011989">
    <property type="entry name" value="ARM-like"/>
</dbReference>
<comment type="subcellular location">
    <subcellularLocation>
        <location evidence="1">Nucleus</location>
    </subcellularLocation>
</comment>
<dbReference type="STRING" id="133385.A0A2T9YKI3"/>
<dbReference type="PANTHER" id="PTHR34105">
    <property type="entry name" value="PROLINE-, GLUTAMIC ACID- AND LEUCINE-RICH PROTEIN 1"/>
    <property type="match status" value="1"/>
</dbReference>
<dbReference type="Pfam" id="PF08167">
    <property type="entry name" value="RIX1"/>
    <property type="match status" value="1"/>
</dbReference>
<feature type="domain" description="Pre-rRNA-processing protein RIX1 N-terminal" evidence="6">
    <location>
        <begin position="23"/>
        <end position="236"/>
    </location>
</feature>
<evidence type="ECO:0000256" key="1">
    <source>
        <dbReference type="ARBA" id="ARBA00004123"/>
    </source>
</evidence>
<dbReference type="Proteomes" id="UP000245383">
    <property type="component" value="Unassembled WGS sequence"/>
</dbReference>
<dbReference type="OrthoDB" id="20900at2759"/>
<accession>A0A2T9YKI3</accession>
<protein>
    <recommendedName>
        <fullName evidence="3">Pre-rRNA-processing protein RIX1</fullName>
    </recommendedName>
</protein>
<proteinExistence type="inferred from homology"/>
<evidence type="ECO:0000256" key="4">
    <source>
        <dbReference type="ARBA" id="ARBA00023242"/>
    </source>
</evidence>
<dbReference type="InterPro" id="IPR016024">
    <property type="entry name" value="ARM-type_fold"/>
</dbReference>
<evidence type="ECO:0000256" key="5">
    <source>
        <dbReference type="SAM" id="MobiDB-lite"/>
    </source>
</evidence>
<dbReference type="InterPro" id="IPR012583">
    <property type="entry name" value="RIX1_N"/>
</dbReference>
<dbReference type="AlphaFoldDB" id="A0A2T9YKI3"/>
<evidence type="ECO:0000259" key="6">
    <source>
        <dbReference type="Pfam" id="PF08167"/>
    </source>
</evidence>